<keyword evidence="12" id="KW-1185">Reference proteome</keyword>
<dbReference type="Pfam" id="PF01657">
    <property type="entry name" value="Stress-antifung"/>
    <property type="match status" value="1"/>
</dbReference>
<evidence type="ECO:0000256" key="3">
    <source>
        <dbReference type="ARBA" id="ARBA00022729"/>
    </source>
</evidence>
<keyword evidence="9" id="KW-0472">Membrane</keyword>
<dbReference type="PANTHER" id="PTHR32080:SF27">
    <property type="entry name" value="OS01G0548750 PROTEIN"/>
    <property type="match status" value="1"/>
</dbReference>
<keyword evidence="9" id="KW-0812">Transmembrane</keyword>
<evidence type="ECO:0000256" key="1">
    <source>
        <dbReference type="ARBA" id="ARBA00004251"/>
    </source>
</evidence>
<dbReference type="EnsemblPlants" id="QL01p037071:mrna">
    <property type="protein sequence ID" value="QL01p037071:mrna:CDS:1"/>
    <property type="gene ID" value="QL01p037071"/>
</dbReference>
<dbReference type="CDD" id="cd23509">
    <property type="entry name" value="Gnk2-like"/>
    <property type="match status" value="1"/>
</dbReference>
<sequence>MEEVSRKINDEHWGANAVLSTKLEIFTYAQCYGFLSHKDCLSCYSETRTRLPKCLPSNSACIYLDGCFFRYDTYNFFKESLNEKHDYVKCSLPTNVSKDVYMGKEFQEKVFKVIENVTDLAVLNKGFALSGERGLEAVYAMAQCWMTDCLALLHVSLLFYCLVSLISSRYFIDPSTSVTR</sequence>
<evidence type="ECO:0000256" key="2">
    <source>
        <dbReference type="ARBA" id="ARBA00022581"/>
    </source>
</evidence>
<evidence type="ECO:0000313" key="12">
    <source>
        <dbReference type="Proteomes" id="UP000594261"/>
    </source>
</evidence>
<keyword evidence="5" id="KW-0965">Cell junction</keyword>
<organism evidence="11 12">
    <name type="scientific">Quercus lobata</name>
    <name type="common">Valley oak</name>
    <dbReference type="NCBI Taxonomy" id="97700"/>
    <lineage>
        <taxon>Eukaryota</taxon>
        <taxon>Viridiplantae</taxon>
        <taxon>Streptophyta</taxon>
        <taxon>Embryophyta</taxon>
        <taxon>Tracheophyta</taxon>
        <taxon>Spermatophyta</taxon>
        <taxon>Magnoliopsida</taxon>
        <taxon>eudicotyledons</taxon>
        <taxon>Gunneridae</taxon>
        <taxon>Pentapetalae</taxon>
        <taxon>rosids</taxon>
        <taxon>fabids</taxon>
        <taxon>Fagales</taxon>
        <taxon>Fagaceae</taxon>
        <taxon>Quercus</taxon>
    </lineage>
</organism>
<reference evidence="11 12" key="1">
    <citation type="journal article" date="2016" name="G3 (Bethesda)">
        <title>First Draft Assembly and Annotation of the Genome of a California Endemic Oak Quercus lobata Nee (Fagaceae).</title>
        <authorList>
            <person name="Sork V.L."/>
            <person name="Fitz-Gibbon S.T."/>
            <person name="Puiu D."/>
            <person name="Crepeau M."/>
            <person name="Gugger P.F."/>
            <person name="Sherman R."/>
            <person name="Stevens K."/>
            <person name="Langley C.H."/>
            <person name="Pellegrini M."/>
            <person name="Salzberg S.L."/>
        </authorList>
    </citation>
    <scope>NUCLEOTIDE SEQUENCE [LARGE SCALE GENOMIC DNA]</scope>
    <source>
        <strain evidence="11 12">cv. SW786</strain>
    </source>
</reference>
<evidence type="ECO:0000259" key="10">
    <source>
        <dbReference type="PROSITE" id="PS51473"/>
    </source>
</evidence>
<dbReference type="Proteomes" id="UP000594261">
    <property type="component" value="Chromosome 1"/>
</dbReference>
<dbReference type="GO" id="GO:0009506">
    <property type="term" value="C:plasmodesma"/>
    <property type="evidence" value="ECO:0007669"/>
    <property type="project" value="UniProtKB-SubCell"/>
</dbReference>
<evidence type="ECO:0000256" key="5">
    <source>
        <dbReference type="ARBA" id="ARBA00022949"/>
    </source>
</evidence>
<dbReference type="InterPro" id="IPR051378">
    <property type="entry name" value="Cell2Cell_Antifungal"/>
</dbReference>
<comment type="similarity">
    <text evidence="8">Belongs to the cysteine-rich repeat secretory protein family. Plasmodesmata-located proteins (PDLD) subfamily.</text>
</comment>
<evidence type="ECO:0000313" key="11">
    <source>
        <dbReference type="EnsemblPlants" id="QL01p037071:mrna:CDS:1"/>
    </source>
</evidence>
<dbReference type="PROSITE" id="PS51473">
    <property type="entry name" value="GNK2"/>
    <property type="match status" value="1"/>
</dbReference>
<dbReference type="Gramene" id="QL01p037071:mrna">
    <property type="protein sequence ID" value="QL01p037071:mrna:CDS:1"/>
    <property type="gene ID" value="QL01p037071"/>
</dbReference>
<keyword evidence="2" id="KW-0945">Host-virus interaction</keyword>
<dbReference type="PANTHER" id="PTHR32080">
    <property type="entry name" value="ANTIFUNGAL PROTEIN GINKBILOBIN-2-LIKE"/>
    <property type="match status" value="1"/>
</dbReference>
<evidence type="ECO:0000256" key="4">
    <source>
        <dbReference type="ARBA" id="ARBA00022737"/>
    </source>
</evidence>
<protein>
    <recommendedName>
        <fullName evidence="10">Gnk2-homologous domain-containing protein</fullName>
    </recommendedName>
</protein>
<dbReference type="InterPro" id="IPR002902">
    <property type="entry name" value="GNK2"/>
</dbReference>
<dbReference type="GO" id="GO:0005886">
    <property type="term" value="C:plasma membrane"/>
    <property type="evidence" value="ECO:0007669"/>
    <property type="project" value="UniProtKB-SubCell"/>
</dbReference>
<evidence type="ECO:0000256" key="7">
    <source>
        <dbReference type="ARBA" id="ARBA00024184"/>
    </source>
</evidence>
<feature type="domain" description="Gnk2-homologous" evidence="10">
    <location>
        <begin position="1"/>
        <end position="76"/>
    </location>
</feature>
<proteinExistence type="inferred from homology"/>
<keyword evidence="4" id="KW-0677">Repeat</keyword>
<accession>A0A7N2KPY5</accession>
<evidence type="ECO:0000256" key="9">
    <source>
        <dbReference type="SAM" id="Phobius"/>
    </source>
</evidence>
<dbReference type="AlphaFoldDB" id="A0A7N2KPY5"/>
<dbReference type="InParanoid" id="A0A7N2KPY5"/>
<dbReference type="Gene3D" id="3.30.430.20">
    <property type="entry name" value="Gnk2 domain, C-X8-C-X2-C motif"/>
    <property type="match status" value="1"/>
</dbReference>
<name>A0A7N2KPY5_QUELO</name>
<comment type="subcellular location">
    <subcellularLocation>
        <location evidence="7">Cell junction</location>
        <location evidence="7">Plasmodesma</location>
    </subcellularLocation>
    <subcellularLocation>
        <location evidence="1">Cell membrane</location>
        <topology evidence="1">Single-pass type I membrane protein</topology>
    </subcellularLocation>
</comment>
<feature type="transmembrane region" description="Helical" evidence="9">
    <location>
        <begin position="151"/>
        <end position="172"/>
    </location>
</feature>
<keyword evidence="6" id="KW-1015">Disulfide bond</keyword>
<keyword evidence="3" id="KW-0732">Signal</keyword>
<reference evidence="11" key="2">
    <citation type="submission" date="2021-01" db="UniProtKB">
        <authorList>
            <consortium name="EnsemblPlants"/>
        </authorList>
    </citation>
    <scope>IDENTIFICATION</scope>
</reference>
<evidence type="ECO:0000256" key="6">
    <source>
        <dbReference type="ARBA" id="ARBA00023157"/>
    </source>
</evidence>
<dbReference type="InterPro" id="IPR038408">
    <property type="entry name" value="GNK2_sf"/>
</dbReference>
<evidence type="ECO:0000256" key="8">
    <source>
        <dbReference type="ARBA" id="ARBA00038393"/>
    </source>
</evidence>
<dbReference type="EMBL" id="LRBV02000001">
    <property type="status" value="NOT_ANNOTATED_CDS"/>
    <property type="molecule type" value="Genomic_DNA"/>
</dbReference>
<keyword evidence="9" id="KW-1133">Transmembrane helix</keyword>